<organism evidence="3 4">
    <name type="scientific">Natranaerobius trueperi</name>
    <dbReference type="NCBI Taxonomy" id="759412"/>
    <lineage>
        <taxon>Bacteria</taxon>
        <taxon>Bacillati</taxon>
        <taxon>Bacillota</taxon>
        <taxon>Clostridia</taxon>
        <taxon>Natranaerobiales</taxon>
        <taxon>Natranaerobiaceae</taxon>
        <taxon>Natranaerobius</taxon>
    </lineage>
</organism>
<dbReference type="Proteomes" id="UP000214588">
    <property type="component" value="Unassembled WGS sequence"/>
</dbReference>
<keyword evidence="3" id="KW-0436">Ligase</keyword>
<dbReference type="GO" id="GO:0046872">
    <property type="term" value="F:metal ion binding"/>
    <property type="evidence" value="ECO:0007669"/>
    <property type="project" value="InterPro"/>
</dbReference>
<dbReference type="Gene3D" id="3.30.1490.20">
    <property type="entry name" value="ATP-grasp fold, A domain"/>
    <property type="match status" value="1"/>
</dbReference>
<dbReference type="GO" id="GO:0016874">
    <property type="term" value="F:ligase activity"/>
    <property type="evidence" value="ECO:0007669"/>
    <property type="project" value="UniProtKB-KW"/>
</dbReference>
<dbReference type="PROSITE" id="PS50975">
    <property type="entry name" value="ATP_GRASP"/>
    <property type="match status" value="1"/>
</dbReference>
<comment type="caution">
    <text evidence="3">The sequence shown here is derived from an EMBL/GenBank/DDBJ whole genome shotgun (WGS) entry which is preliminary data.</text>
</comment>
<protein>
    <submittedName>
        <fullName evidence="3">Carboxylate--amine ligase</fullName>
    </submittedName>
</protein>
<dbReference type="InterPro" id="IPR013815">
    <property type="entry name" value="ATP_grasp_subdomain_1"/>
</dbReference>
<dbReference type="InterPro" id="IPR005479">
    <property type="entry name" value="CPAse_ATP-bd"/>
</dbReference>
<evidence type="ECO:0000313" key="3">
    <source>
        <dbReference type="EMBL" id="OWZ84570.1"/>
    </source>
</evidence>
<dbReference type="RefSeq" id="WP_089022640.1">
    <property type="nucleotide sequence ID" value="NZ_NIQC01000003.1"/>
</dbReference>
<dbReference type="InterPro" id="IPR011761">
    <property type="entry name" value="ATP-grasp"/>
</dbReference>
<evidence type="ECO:0000259" key="2">
    <source>
        <dbReference type="PROSITE" id="PS50975"/>
    </source>
</evidence>
<dbReference type="EMBL" id="NIQC01000003">
    <property type="protein sequence ID" value="OWZ84570.1"/>
    <property type="molecule type" value="Genomic_DNA"/>
</dbReference>
<dbReference type="AlphaFoldDB" id="A0A226C2F9"/>
<reference evidence="3 4" key="1">
    <citation type="submission" date="2017-06" db="EMBL/GenBank/DDBJ databases">
        <title>Draft Genome Sequence of Natranaerobius trueperi halophilic, alkalithermophilic bacteria from soda lakes.</title>
        <authorList>
            <person name="Zhao B."/>
        </authorList>
    </citation>
    <scope>NUCLEOTIDE SEQUENCE [LARGE SCALE GENOMIC DNA]</scope>
    <source>
        <strain evidence="3 4">DSM 18760</strain>
    </source>
</reference>
<accession>A0A226C2F9</accession>
<proteinExistence type="predicted"/>
<dbReference type="PROSITE" id="PS00867">
    <property type="entry name" value="CPSASE_2"/>
    <property type="match status" value="1"/>
</dbReference>
<dbReference type="SUPFAM" id="SSF56059">
    <property type="entry name" value="Glutathione synthetase ATP-binding domain-like"/>
    <property type="match status" value="1"/>
</dbReference>
<sequence>MNLKKPAIVLGVNYYIGLSVIRSLGLEGIHVTAMDNDESAYGMYSKYVSEKVIIPDIKENENGLLEFLISYAKKLDEKPVLIPAADSYAIFISNNTDQLEEYFLFPPMPRGLVADLVNKRKLYEFAQKYGMPIPKTFFPETEEDLKNLKSDITYPCIVKPELSHEFVKKFRKKLFIANNTSQLIEAVRVAIDANLSVMVQEIISGSDDHMYTYNAYFDKNSNPVKVFTNRKKRQFPIHFGASVFTESTFEPNIIHLGEEFLKKLGYHGIVEIEFKKDPRTGKFYMIEINPRLTNFNNVILKSGINLPATLYYELIGEQLTKQINREEGLKFVYLYEDIRASLDYISNNELTLFKWISSYIGPLSHAIYHPKDINPLLVFIRGLFKKLLRKLVRRFKSE</sequence>
<dbReference type="Gene3D" id="3.30.470.20">
    <property type="entry name" value="ATP-grasp fold, B domain"/>
    <property type="match status" value="1"/>
</dbReference>
<evidence type="ECO:0000256" key="1">
    <source>
        <dbReference type="PROSITE-ProRule" id="PRU00409"/>
    </source>
</evidence>
<evidence type="ECO:0000313" key="4">
    <source>
        <dbReference type="Proteomes" id="UP000214588"/>
    </source>
</evidence>
<keyword evidence="1" id="KW-0067">ATP-binding</keyword>
<dbReference type="GO" id="GO:0005524">
    <property type="term" value="F:ATP binding"/>
    <property type="evidence" value="ECO:0007669"/>
    <property type="project" value="UniProtKB-UniRule"/>
</dbReference>
<name>A0A226C2F9_9FIRM</name>
<gene>
    <name evidence="3" type="ORF">CDO51_02075</name>
</gene>
<dbReference type="OrthoDB" id="5420347at2"/>
<keyword evidence="1" id="KW-0547">Nucleotide-binding</keyword>
<dbReference type="Pfam" id="PF02786">
    <property type="entry name" value="CPSase_L_D2"/>
    <property type="match status" value="1"/>
</dbReference>
<keyword evidence="4" id="KW-1185">Reference proteome</keyword>
<feature type="domain" description="ATP-grasp" evidence="2">
    <location>
        <begin position="123"/>
        <end position="315"/>
    </location>
</feature>